<dbReference type="Proteomes" id="UP000509750">
    <property type="component" value="Plasmid unnamed3"/>
</dbReference>
<dbReference type="RefSeq" id="WP_179171692.1">
    <property type="nucleotide sequence ID" value="NZ_CP058532.1"/>
</dbReference>
<evidence type="ECO:0000313" key="2">
    <source>
        <dbReference type="Proteomes" id="UP000509750"/>
    </source>
</evidence>
<reference evidence="1 2" key="1">
    <citation type="submission" date="2020-07" db="EMBL/GenBank/DDBJ databases">
        <title>Gai3-2, isolated from salt lake.</title>
        <authorList>
            <person name="Cui H."/>
            <person name="Shi X."/>
        </authorList>
    </citation>
    <scope>NUCLEOTIDE SEQUENCE [LARGE SCALE GENOMIC DNA]</scope>
    <source>
        <strain evidence="1 2">Gai3-2</strain>
        <plasmid evidence="1 2">unnamed3</plasmid>
    </source>
</reference>
<name>A0A7D5KYL4_9EURY</name>
<dbReference type="EMBL" id="CP058532">
    <property type="protein sequence ID" value="QLG30118.1"/>
    <property type="molecule type" value="Genomic_DNA"/>
</dbReference>
<dbReference type="AlphaFoldDB" id="A0A7D5KYL4"/>
<dbReference type="GeneID" id="56031419"/>
<evidence type="ECO:0000313" key="1">
    <source>
        <dbReference type="EMBL" id="QLG30118.1"/>
    </source>
</evidence>
<gene>
    <name evidence="1" type="ORF">HUG10_21260</name>
</gene>
<accession>A0A7D5KYL4</accession>
<proteinExistence type="predicted"/>
<keyword evidence="2" id="KW-1185">Reference proteome</keyword>
<organism evidence="1 2">
    <name type="scientific">Halorarum halophilum</name>
    <dbReference type="NCBI Taxonomy" id="2743090"/>
    <lineage>
        <taxon>Archaea</taxon>
        <taxon>Methanobacteriati</taxon>
        <taxon>Methanobacteriota</taxon>
        <taxon>Stenosarchaea group</taxon>
        <taxon>Halobacteria</taxon>
        <taxon>Halobacteriales</taxon>
        <taxon>Haloferacaceae</taxon>
        <taxon>Halorarum</taxon>
    </lineage>
</organism>
<dbReference type="KEGG" id="halg:HUG10_21260"/>
<protein>
    <submittedName>
        <fullName evidence="1">Uncharacterized protein</fullName>
    </submittedName>
</protein>
<sequence>MSEAAETAAFDALREMYAEAEPSLDFDDVLDNPEEYGDGWYSEHYLDGDRQQEIVEKHCDKHRLRSAERMQVSMTAILNYGPSSVKDNGR</sequence>
<keyword evidence="1" id="KW-0614">Plasmid</keyword>
<geneLocation type="plasmid" evidence="1 2">
    <name>unnamed3</name>
</geneLocation>